<dbReference type="RefSeq" id="WP_043392346.1">
    <property type="nucleotide sequence ID" value="NZ_JPMI01000055.1"/>
</dbReference>
<dbReference type="Pfam" id="PF00293">
    <property type="entry name" value="NUDIX"/>
    <property type="match status" value="1"/>
</dbReference>
<gene>
    <name evidence="4" type="ORF">Q664_09470</name>
</gene>
<dbReference type="SUPFAM" id="SSF55811">
    <property type="entry name" value="Nudix"/>
    <property type="match status" value="1"/>
</dbReference>
<dbReference type="InterPro" id="IPR000086">
    <property type="entry name" value="NUDIX_hydrolase_dom"/>
</dbReference>
<comment type="similarity">
    <text evidence="2">Belongs to the Nudix hydrolase family.</text>
</comment>
<sequence>MSQKPEHPAVGLGVIIQRGEEILLGQRKGWQGGFYSIPGGLLEVGESFEEGAIREVREETGLELIDPRVIAVTNNLETFRRTGRHHVSVILYTQRFRGEPGVMEPDKCAGWGWYDPRQLPEPHFEASRRGVACLLRGNFYERESGEG</sequence>
<comment type="caution">
    <text evidence="4">The sequence shown here is derived from an EMBL/GenBank/DDBJ whole genome shotgun (WGS) entry which is preliminary data.</text>
</comment>
<dbReference type="GO" id="GO:0006203">
    <property type="term" value="P:dGTP catabolic process"/>
    <property type="evidence" value="ECO:0007669"/>
    <property type="project" value="TreeGrafter"/>
</dbReference>
<dbReference type="PROSITE" id="PS51462">
    <property type="entry name" value="NUDIX"/>
    <property type="match status" value="1"/>
</dbReference>
<dbReference type="GO" id="GO:0035539">
    <property type="term" value="F:8-oxo-7,8-dihydrodeoxyguanosine triphosphate pyrophosphatase activity"/>
    <property type="evidence" value="ECO:0007669"/>
    <property type="project" value="TreeGrafter"/>
</dbReference>
<reference evidence="4 5" key="1">
    <citation type="submission" date="2014-07" db="EMBL/GenBank/DDBJ databases">
        <title>Draft Genome Sequence of Gephyronic Acid Producer, Cystobacter violaceus Strain Cb vi76.</title>
        <authorList>
            <person name="Stevens D.C."/>
            <person name="Young J."/>
            <person name="Carmichael R."/>
            <person name="Tan J."/>
            <person name="Taylor R.E."/>
        </authorList>
    </citation>
    <scope>NUCLEOTIDE SEQUENCE [LARGE SCALE GENOMIC DNA]</scope>
    <source>
        <strain evidence="4 5">Cb vi76</strain>
    </source>
</reference>
<dbReference type="EMBL" id="JPMI01000055">
    <property type="protein sequence ID" value="KFA93403.1"/>
    <property type="molecule type" value="Genomic_DNA"/>
</dbReference>
<dbReference type="PANTHER" id="PTHR16099">
    <property type="entry name" value="8-OXO-DGTP DIPHOSPHATES NUDT15"/>
    <property type="match status" value="1"/>
</dbReference>
<name>A0A084SY68_9BACT</name>
<protein>
    <submittedName>
        <fullName evidence="4">ADP-ribose pyrophosphatase</fullName>
    </submittedName>
</protein>
<evidence type="ECO:0000259" key="3">
    <source>
        <dbReference type="PROSITE" id="PS51462"/>
    </source>
</evidence>
<dbReference type="InterPro" id="IPR015797">
    <property type="entry name" value="NUDIX_hydrolase-like_dom_sf"/>
</dbReference>
<dbReference type="PROSITE" id="PS00893">
    <property type="entry name" value="NUDIX_BOX"/>
    <property type="match status" value="1"/>
</dbReference>
<dbReference type="PANTHER" id="PTHR16099:SF5">
    <property type="entry name" value="NUCLEOTIDE TRIPHOSPHATE DIPHOSPHATASE NUDT15"/>
    <property type="match status" value="1"/>
</dbReference>
<dbReference type="Gene3D" id="3.90.79.10">
    <property type="entry name" value="Nucleoside Triphosphate Pyrophosphohydrolase"/>
    <property type="match status" value="1"/>
</dbReference>
<dbReference type="InterPro" id="IPR020476">
    <property type="entry name" value="Nudix_hydrolase"/>
</dbReference>
<organism evidence="4 5">
    <name type="scientific">Archangium violaceum Cb vi76</name>
    <dbReference type="NCBI Taxonomy" id="1406225"/>
    <lineage>
        <taxon>Bacteria</taxon>
        <taxon>Pseudomonadati</taxon>
        <taxon>Myxococcota</taxon>
        <taxon>Myxococcia</taxon>
        <taxon>Myxococcales</taxon>
        <taxon>Cystobacterineae</taxon>
        <taxon>Archangiaceae</taxon>
        <taxon>Archangium</taxon>
    </lineage>
</organism>
<proteinExistence type="inferred from homology"/>
<dbReference type="PRINTS" id="PR00502">
    <property type="entry name" value="NUDIXFAMILY"/>
</dbReference>
<dbReference type="InterPro" id="IPR020084">
    <property type="entry name" value="NUDIX_hydrolase_CS"/>
</dbReference>
<feature type="domain" description="Nudix hydrolase" evidence="3">
    <location>
        <begin position="5"/>
        <end position="137"/>
    </location>
</feature>
<dbReference type="GO" id="GO:0005829">
    <property type="term" value="C:cytosol"/>
    <property type="evidence" value="ECO:0007669"/>
    <property type="project" value="TreeGrafter"/>
</dbReference>
<accession>A0A084SY68</accession>
<evidence type="ECO:0000256" key="2">
    <source>
        <dbReference type="RuleBase" id="RU003476"/>
    </source>
</evidence>
<keyword evidence="1 2" id="KW-0378">Hydrolase</keyword>
<dbReference type="AlphaFoldDB" id="A0A084SY68"/>
<dbReference type="Proteomes" id="UP000028547">
    <property type="component" value="Unassembled WGS sequence"/>
</dbReference>
<dbReference type="CDD" id="cd04678">
    <property type="entry name" value="NUDIX_MTH2_Nudt15"/>
    <property type="match status" value="1"/>
</dbReference>
<evidence type="ECO:0000256" key="1">
    <source>
        <dbReference type="ARBA" id="ARBA00022801"/>
    </source>
</evidence>
<evidence type="ECO:0000313" key="5">
    <source>
        <dbReference type="Proteomes" id="UP000028547"/>
    </source>
</evidence>
<evidence type="ECO:0000313" key="4">
    <source>
        <dbReference type="EMBL" id="KFA93403.1"/>
    </source>
</evidence>